<keyword evidence="3" id="KW-1015">Disulfide bond</keyword>
<dbReference type="Proteomes" id="UP000823860">
    <property type="component" value="Unassembled WGS sequence"/>
</dbReference>
<evidence type="ECO:0000313" key="8">
    <source>
        <dbReference type="Proteomes" id="UP000823860"/>
    </source>
</evidence>
<dbReference type="InterPro" id="IPR025380">
    <property type="entry name" value="DUF4369"/>
</dbReference>
<evidence type="ECO:0000256" key="2">
    <source>
        <dbReference type="ARBA" id="ARBA00022748"/>
    </source>
</evidence>
<evidence type="ECO:0000256" key="3">
    <source>
        <dbReference type="ARBA" id="ARBA00023157"/>
    </source>
</evidence>
<dbReference type="PANTHER" id="PTHR42852:SF6">
    <property type="entry name" value="THIOL:DISULFIDE INTERCHANGE PROTEIN DSBE"/>
    <property type="match status" value="1"/>
</dbReference>
<dbReference type="InterPro" id="IPR000866">
    <property type="entry name" value="AhpC/TSA"/>
</dbReference>
<comment type="subcellular location">
    <subcellularLocation>
        <location evidence="1">Cell envelope</location>
    </subcellularLocation>
</comment>
<dbReference type="Pfam" id="PF14289">
    <property type="entry name" value="DUF4369"/>
    <property type="match status" value="1"/>
</dbReference>
<comment type="caution">
    <text evidence="7">The sequence shown here is derived from an EMBL/GenBank/DDBJ whole genome shotgun (WGS) entry which is preliminary data.</text>
</comment>
<dbReference type="GO" id="GO:0016491">
    <property type="term" value="F:oxidoreductase activity"/>
    <property type="evidence" value="ECO:0007669"/>
    <property type="project" value="InterPro"/>
</dbReference>
<sequence length="379" mass="41748">MKKNVFTLLAGAALLCACQPAQKGTTISGTLTGIESDTLLVLNAPMPTASNENAKSKTDTVVMQEGKFTLTLACDSLPVQAVIFAKPSGNKALNMLQNIRIVAFPGDALTVTGSMDDYVVEGSDFYATLNEAQKTWQPTEDSLMAIFEKYNGINPEDLPEGTDPTEEIQAVGKRLTARYVDYIRQHPDEDVSVYLAAQAGTYMEEALGLLGDKAKNGILSGFYQYMDAMVQKGKAIEEAEAKIKEGAEAPDFTLNDLQGKPLSLSSLRGKYVVLDFWGSWCGWCIKGIPDMKKYYEKYKGKLEILGIDCRDTEEKWKAAVEKHELPWLHVYNAGNPDVSILYAIQGYPTKIVVDPEGKIAKIVVGEDPAFYQYLDELFK</sequence>
<dbReference type="SUPFAM" id="SSF52833">
    <property type="entry name" value="Thioredoxin-like"/>
    <property type="match status" value="1"/>
</dbReference>
<evidence type="ECO:0000256" key="4">
    <source>
        <dbReference type="ARBA" id="ARBA00023284"/>
    </source>
</evidence>
<evidence type="ECO:0000313" key="7">
    <source>
        <dbReference type="EMBL" id="HJA83846.1"/>
    </source>
</evidence>
<dbReference type="PANTHER" id="PTHR42852">
    <property type="entry name" value="THIOL:DISULFIDE INTERCHANGE PROTEIN DSBE"/>
    <property type="match status" value="1"/>
</dbReference>
<dbReference type="InterPro" id="IPR013766">
    <property type="entry name" value="Thioredoxin_domain"/>
</dbReference>
<gene>
    <name evidence="7" type="ORF">H9785_07765</name>
</gene>
<reference evidence="7" key="1">
    <citation type="journal article" date="2021" name="PeerJ">
        <title>Extensive microbial diversity within the chicken gut microbiome revealed by metagenomics and culture.</title>
        <authorList>
            <person name="Gilroy R."/>
            <person name="Ravi A."/>
            <person name="Getino M."/>
            <person name="Pursley I."/>
            <person name="Horton D.L."/>
            <person name="Alikhan N.F."/>
            <person name="Baker D."/>
            <person name="Gharbi K."/>
            <person name="Hall N."/>
            <person name="Watson M."/>
            <person name="Adriaenssens E.M."/>
            <person name="Foster-Nyarko E."/>
            <person name="Jarju S."/>
            <person name="Secka A."/>
            <person name="Antonio M."/>
            <person name="Oren A."/>
            <person name="Chaudhuri R.R."/>
            <person name="La Ragione R."/>
            <person name="Hildebrand F."/>
            <person name="Pallen M.J."/>
        </authorList>
    </citation>
    <scope>NUCLEOTIDE SEQUENCE</scope>
    <source>
        <strain evidence="7">ChiHecec1B25-7008</strain>
    </source>
</reference>
<feature type="domain" description="Thioredoxin" evidence="6">
    <location>
        <begin position="243"/>
        <end position="379"/>
    </location>
</feature>
<dbReference type="EMBL" id="DWZE01000086">
    <property type="protein sequence ID" value="HJA83846.1"/>
    <property type="molecule type" value="Genomic_DNA"/>
</dbReference>
<accession>A0A9D2HT01</accession>
<dbReference type="PROSITE" id="PS51352">
    <property type="entry name" value="THIOREDOXIN_2"/>
    <property type="match status" value="1"/>
</dbReference>
<dbReference type="InterPro" id="IPR036249">
    <property type="entry name" value="Thioredoxin-like_sf"/>
</dbReference>
<name>A0A9D2HT01_9BACE</name>
<protein>
    <submittedName>
        <fullName evidence="7">AhpC/TSA family protein</fullName>
    </submittedName>
</protein>
<keyword evidence="5" id="KW-0732">Signal</keyword>
<feature type="chain" id="PRO_5039622410" evidence="5">
    <location>
        <begin position="24"/>
        <end position="379"/>
    </location>
</feature>
<dbReference type="AlphaFoldDB" id="A0A9D2HT01"/>
<feature type="signal peptide" evidence="5">
    <location>
        <begin position="1"/>
        <end position="23"/>
    </location>
</feature>
<keyword evidence="4" id="KW-0676">Redox-active center</keyword>
<proteinExistence type="predicted"/>
<dbReference type="GO" id="GO:0016209">
    <property type="term" value="F:antioxidant activity"/>
    <property type="evidence" value="ECO:0007669"/>
    <property type="project" value="InterPro"/>
</dbReference>
<evidence type="ECO:0000256" key="5">
    <source>
        <dbReference type="SAM" id="SignalP"/>
    </source>
</evidence>
<dbReference type="GO" id="GO:0030313">
    <property type="term" value="C:cell envelope"/>
    <property type="evidence" value="ECO:0007669"/>
    <property type="project" value="UniProtKB-SubCell"/>
</dbReference>
<dbReference type="Gene3D" id="3.40.30.10">
    <property type="entry name" value="Glutaredoxin"/>
    <property type="match status" value="1"/>
</dbReference>
<keyword evidence="2" id="KW-0201">Cytochrome c-type biogenesis</keyword>
<dbReference type="PROSITE" id="PS51257">
    <property type="entry name" value="PROKAR_LIPOPROTEIN"/>
    <property type="match status" value="1"/>
</dbReference>
<dbReference type="Pfam" id="PF00578">
    <property type="entry name" value="AhpC-TSA"/>
    <property type="match status" value="1"/>
</dbReference>
<evidence type="ECO:0000256" key="1">
    <source>
        <dbReference type="ARBA" id="ARBA00004196"/>
    </source>
</evidence>
<dbReference type="GO" id="GO:0017004">
    <property type="term" value="P:cytochrome complex assembly"/>
    <property type="evidence" value="ECO:0007669"/>
    <property type="project" value="UniProtKB-KW"/>
</dbReference>
<dbReference type="InterPro" id="IPR050553">
    <property type="entry name" value="Thioredoxin_ResA/DsbE_sf"/>
</dbReference>
<reference evidence="7" key="2">
    <citation type="submission" date="2021-04" db="EMBL/GenBank/DDBJ databases">
        <authorList>
            <person name="Gilroy R."/>
        </authorList>
    </citation>
    <scope>NUCLEOTIDE SEQUENCE</scope>
    <source>
        <strain evidence="7">ChiHecec1B25-7008</strain>
    </source>
</reference>
<evidence type="ECO:0000259" key="6">
    <source>
        <dbReference type="PROSITE" id="PS51352"/>
    </source>
</evidence>
<dbReference type="CDD" id="cd02966">
    <property type="entry name" value="TlpA_like_family"/>
    <property type="match status" value="1"/>
</dbReference>
<organism evidence="7 8">
    <name type="scientific">Candidatus Bacteroides intestinavium</name>
    <dbReference type="NCBI Taxonomy" id="2838469"/>
    <lineage>
        <taxon>Bacteria</taxon>
        <taxon>Pseudomonadati</taxon>
        <taxon>Bacteroidota</taxon>
        <taxon>Bacteroidia</taxon>
        <taxon>Bacteroidales</taxon>
        <taxon>Bacteroidaceae</taxon>
        <taxon>Bacteroides</taxon>
    </lineage>
</organism>